<evidence type="ECO:0000256" key="8">
    <source>
        <dbReference type="ARBA" id="ARBA00023015"/>
    </source>
</evidence>
<evidence type="ECO:0000256" key="4">
    <source>
        <dbReference type="ARBA" id="ARBA00022490"/>
    </source>
</evidence>
<protein>
    <submittedName>
        <fullName evidence="11">Fur family transcriptional regulator</fullName>
    </submittedName>
</protein>
<evidence type="ECO:0000256" key="10">
    <source>
        <dbReference type="ARBA" id="ARBA00023163"/>
    </source>
</evidence>
<comment type="caution">
    <text evidence="11">The sequence shown here is derived from an EMBL/GenBank/DDBJ whole genome shotgun (WGS) entry which is preliminary data.</text>
</comment>
<proteinExistence type="inferred from homology"/>
<dbReference type="InterPro" id="IPR043135">
    <property type="entry name" value="Fur_C"/>
</dbReference>
<comment type="similarity">
    <text evidence="2">Belongs to the Fur family.</text>
</comment>
<accession>A0ABW2SL99</accession>
<evidence type="ECO:0000256" key="9">
    <source>
        <dbReference type="ARBA" id="ARBA00023125"/>
    </source>
</evidence>
<dbReference type="Pfam" id="PF01475">
    <property type="entry name" value="FUR"/>
    <property type="match status" value="1"/>
</dbReference>
<keyword evidence="8" id="KW-0805">Transcription regulation</keyword>
<evidence type="ECO:0000313" key="12">
    <source>
        <dbReference type="Proteomes" id="UP001596527"/>
    </source>
</evidence>
<dbReference type="Gene3D" id="3.30.1490.190">
    <property type="match status" value="1"/>
</dbReference>
<dbReference type="InterPro" id="IPR002481">
    <property type="entry name" value="FUR"/>
</dbReference>
<keyword evidence="12" id="KW-1185">Reference proteome</keyword>
<reference evidence="12" key="1">
    <citation type="journal article" date="2019" name="Int. J. Syst. Evol. Microbiol.">
        <title>The Global Catalogue of Microorganisms (GCM) 10K type strain sequencing project: providing services to taxonomists for standard genome sequencing and annotation.</title>
        <authorList>
            <consortium name="The Broad Institute Genomics Platform"/>
            <consortium name="The Broad Institute Genome Sequencing Center for Infectious Disease"/>
            <person name="Wu L."/>
            <person name="Ma J."/>
        </authorList>
    </citation>
    <scope>NUCLEOTIDE SEQUENCE [LARGE SCALE GENOMIC DNA]</scope>
    <source>
        <strain evidence="12">CCUG 56698</strain>
    </source>
</reference>
<keyword evidence="4" id="KW-0963">Cytoplasm</keyword>
<dbReference type="InterPro" id="IPR036390">
    <property type="entry name" value="WH_DNA-bd_sf"/>
</dbReference>
<keyword evidence="6" id="KW-0479">Metal-binding</keyword>
<evidence type="ECO:0000256" key="2">
    <source>
        <dbReference type="ARBA" id="ARBA00007957"/>
    </source>
</evidence>
<comment type="subunit">
    <text evidence="3">Homodimer.</text>
</comment>
<evidence type="ECO:0000256" key="1">
    <source>
        <dbReference type="ARBA" id="ARBA00004496"/>
    </source>
</evidence>
<dbReference type="Proteomes" id="UP001596527">
    <property type="component" value="Unassembled WGS sequence"/>
</dbReference>
<dbReference type="CDD" id="cd07153">
    <property type="entry name" value="Fur_like"/>
    <property type="match status" value="1"/>
</dbReference>
<dbReference type="RefSeq" id="WP_380976268.1">
    <property type="nucleotide sequence ID" value="NZ_JBHTEF010000001.1"/>
</dbReference>
<keyword evidence="9" id="KW-0238">DNA-binding</keyword>
<dbReference type="InterPro" id="IPR036388">
    <property type="entry name" value="WH-like_DNA-bd_sf"/>
</dbReference>
<evidence type="ECO:0000256" key="7">
    <source>
        <dbReference type="ARBA" id="ARBA00022833"/>
    </source>
</evidence>
<evidence type="ECO:0000313" key="11">
    <source>
        <dbReference type="EMBL" id="MFC7580904.1"/>
    </source>
</evidence>
<name>A0ABW2SL99_9ACTO</name>
<evidence type="ECO:0000256" key="3">
    <source>
        <dbReference type="ARBA" id="ARBA00011738"/>
    </source>
</evidence>
<keyword evidence="10" id="KW-0804">Transcription</keyword>
<dbReference type="PANTHER" id="PTHR33202:SF2">
    <property type="entry name" value="FERRIC UPTAKE REGULATION PROTEIN"/>
    <property type="match status" value="1"/>
</dbReference>
<dbReference type="Gene3D" id="1.10.10.10">
    <property type="entry name" value="Winged helix-like DNA-binding domain superfamily/Winged helix DNA-binding domain"/>
    <property type="match status" value="1"/>
</dbReference>
<evidence type="ECO:0000256" key="6">
    <source>
        <dbReference type="ARBA" id="ARBA00022723"/>
    </source>
</evidence>
<evidence type="ECO:0000256" key="5">
    <source>
        <dbReference type="ARBA" id="ARBA00022491"/>
    </source>
</evidence>
<dbReference type="PANTHER" id="PTHR33202">
    <property type="entry name" value="ZINC UPTAKE REGULATION PROTEIN"/>
    <property type="match status" value="1"/>
</dbReference>
<dbReference type="EMBL" id="JBHTEF010000001">
    <property type="protein sequence ID" value="MFC7580904.1"/>
    <property type="molecule type" value="Genomic_DNA"/>
</dbReference>
<dbReference type="SUPFAM" id="SSF46785">
    <property type="entry name" value="Winged helix' DNA-binding domain"/>
    <property type="match status" value="1"/>
</dbReference>
<comment type="subcellular location">
    <subcellularLocation>
        <location evidence="1">Cytoplasm</location>
    </subcellularLocation>
</comment>
<organism evidence="11 12">
    <name type="scientific">Schaalia naturae</name>
    <dbReference type="NCBI Taxonomy" id="635203"/>
    <lineage>
        <taxon>Bacteria</taxon>
        <taxon>Bacillati</taxon>
        <taxon>Actinomycetota</taxon>
        <taxon>Actinomycetes</taxon>
        <taxon>Actinomycetales</taxon>
        <taxon>Actinomycetaceae</taxon>
        <taxon>Schaalia</taxon>
    </lineage>
</organism>
<gene>
    <name evidence="11" type="ORF">ACFQWG_06800</name>
</gene>
<sequence>MQRMTRQRQSVFEELERLDDFRSAQQIFDDLQRQGHRVGLATVYRNLQSLSESGDVDVLRSGDGESLYRLCTGRGHHHHLVCRNCGHTEEISMDAIESWVAEVARSHRYTAVEHSMELFGLCEACTAELGDEGAGSPRSSAAVS</sequence>
<keyword evidence="7" id="KW-0862">Zinc</keyword>
<keyword evidence="5" id="KW-0678">Repressor</keyword>